<dbReference type="Proteomes" id="UP001056374">
    <property type="component" value="Chromosome"/>
</dbReference>
<keyword evidence="3" id="KW-1185">Reference proteome</keyword>
<organism evidence="2 3">
    <name type="scientific">Streptomyces phaeoluteigriseus</name>
    <dbReference type="NCBI Taxonomy" id="114686"/>
    <lineage>
        <taxon>Bacteria</taxon>
        <taxon>Bacillati</taxon>
        <taxon>Actinomycetota</taxon>
        <taxon>Actinomycetes</taxon>
        <taxon>Kitasatosporales</taxon>
        <taxon>Streptomycetaceae</taxon>
        <taxon>Streptomyces</taxon>
        <taxon>Streptomyces aurantiacus group</taxon>
    </lineage>
</organism>
<dbReference type="RefSeq" id="WP_252552398.1">
    <property type="nucleotide sequence ID" value="NZ_CP099468.1"/>
</dbReference>
<dbReference type="EMBL" id="CP099468">
    <property type="protein sequence ID" value="USQ86672.1"/>
    <property type="molecule type" value="Genomic_DNA"/>
</dbReference>
<evidence type="ECO:0000313" key="3">
    <source>
        <dbReference type="Proteomes" id="UP001056374"/>
    </source>
</evidence>
<dbReference type="InterPro" id="IPR032710">
    <property type="entry name" value="NTF2-like_dom_sf"/>
</dbReference>
<reference evidence="2" key="1">
    <citation type="submission" date="2022-06" db="EMBL/GenBank/DDBJ databases">
        <title>Complete genome sequence of soil microorganisms Streptomyces sp. Qhu-M197 isolated from Alpine meadows habitats on the Tibetan Plateau.</title>
        <authorList>
            <person name="Zhang B."/>
            <person name="Xiang X."/>
            <person name="Fan J."/>
        </authorList>
    </citation>
    <scope>NUCLEOTIDE SEQUENCE</scope>
    <source>
        <strain evidence="2">Qhu-M197</strain>
    </source>
</reference>
<proteinExistence type="predicted"/>
<name>A0ABY4ZCP8_9ACTN</name>
<evidence type="ECO:0000313" key="2">
    <source>
        <dbReference type="EMBL" id="USQ86672.1"/>
    </source>
</evidence>
<gene>
    <name evidence="2" type="ORF">NFX46_24990</name>
</gene>
<feature type="domain" description="SnoaL-like" evidence="1">
    <location>
        <begin position="19"/>
        <end position="142"/>
    </location>
</feature>
<accession>A0ABY4ZCP8</accession>
<dbReference type="Gene3D" id="3.10.450.50">
    <property type="match status" value="1"/>
</dbReference>
<dbReference type="InterPro" id="IPR037401">
    <property type="entry name" value="SnoaL-like"/>
</dbReference>
<evidence type="ECO:0000259" key="1">
    <source>
        <dbReference type="Pfam" id="PF13577"/>
    </source>
</evidence>
<dbReference type="SUPFAM" id="SSF54427">
    <property type="entry name" value="NTF2-like"/>
    <property type="match status" value="1"/>
</dbReference>
<protein>
    <submittedName>
        <fullName evidence="2">Nuclear transport factor 2 family protein</fullName>
    </submittedName>
</protein>
<dbReference type="CDD" id="cd00531">
    <property type="entry name" value="NTF2_like"/>
    <property type="match status" value="1"/>
</dbReference>
<sequence length="150" mass="16382">MTAPTETQPLSSAGFGSLYAEIQQFYARHMQLLDGGAADEWAADFTEDASFSVPTVPAPVVGRDALAAAVRRTAESLASAGEQHRHWPGVFDVRPRRDGSVVVHSYTTVYASPRGGESRVHRVCTCTDVLVREGGRLLVRSREVIRDDLR</sequence>
<dbReference type="Pfam" id="PF13577">
    <property type="entry name" value="SnoaL_4"/>
    <property type="match status" value="1"/>
</dbReference>